<evidence type="ECO:0000259" key="2">
    <source>
        <dbReference type="Pfam" id="PF13482"/>
    </source>
</evidence>
<name>A0A6B1F9A7_9SYNE</name>
<dbReference type="SUPFAM" id="SSF53098">
    <property type="entry name" value="Ribonuclease H-like"/>
    <property type="match status" value="1"/>
</dbReference>
<evidence type="ECO:0000256" key="1">
    <source>
        <dbReference type="SAM" id="MobiDB-lite"/>
    </source>
</evidence>
<dbReference type="AlphaFoldDB" id="A0A6B1F9A7"/>
<dbReference type="InterPro" id="IPR012337">
    <property type="entry name" value="RNaseH-like_sf"/>
</dbReference>
<dbReference type="NCBIfam" id="TIGR03491">
    <property type="entry name" value="TM0106 family RecB-like putative nuclease"/>
    <property type="match status" value="1"/>
</dbReference>
<dbReference type="InterPro" id="IPR019993">
    <property type="entry name" value="RecB_nuclease_TM0106_put"/>
</dbReference>
<accession>A0A6B1F9A7</accession>
<feature type="domain" description="YprB ribonuclease H-like" evidence="2">
    <location>
        <begin position="412"/>
        <end position="502"/>
    </location>
</feature>
<dbReference type="InterPro" id="IPR038720">
    <property type="entry name" value="YprB_RNase_H-like_dom"/>
</dbReference>
<dbReference type="Pfam" id="PF13482">
    <property type="entry name" value="RNase_H_2"/>
    <property type="match status" value="1"/>
</dbReference>
<organism evidence="3">
    <name type="scientific">Synechococcus sp. SB0676_bin_10</name>
    <dbReference type="NCBI Taxonomy" id="2604869"/>
    <lineage>
        <taxon>Bacteria</taxon>
        <taxon>Bacillati</taxon>
        <taxon>Cyanobacteriota</taxon>
        <taxon>Cyanophyceae</taxon>
        <taxon>Synechococcales</taxon>
        <taxon>Synechococcaceae</taxon>
        <taxon>Synechococcus</taxon>
    </lineage>
</organism>
<dbReference type="EMBL" id="VYDO01000157">
    <property type="protein sequence ID" value="MYG38305.1"/>
    <property type="molecule type" value="Genomic_DNA"/>
</dbReference>
<proteinExistence type="predicted"/>
<gene>
    <name evidence="3" type="ORF">F4162_04810</name>
</gene>
<feature type="region of interest" description="Disordered" evidence="1">
    <location>
        <begin position="289"/>
        <end position="308"/>
    </location>
</feature>
<reference evidence="3" key="1">
    <citation type="submission" date="2019-09" db="EMBL/GenBank/DDBJ databases">
        <title>Characterisation of the sponge microbiome using genome-centric metagenomics.</title>
        <authorList>
            <person name="Engelberts J.P."/>
            <person name="Robbins S.J."/>
            <person name="De Goeij J.M."/>
            <person name="Aranda M."/>
            <person name="Bell S.C."/>
            <person name="Webster N.S."/>
        </authorList>
    </citation>
    <scope>NUCLEOTIDE SEQUENCE</scope>
    <source>
        <strain evidence="3">SB0676_bin_10</strain>
    </source>
</reference>
<protein>
    <submittedName>
        <fullName evidence="3">TM0106 family RecB-like putative nuclease</fullName>
    </submittedName>
</protein>
<comment type="caution">
    <text evidence="3">The sequence shown here is derived from an EMBL/GenBank/DDBJ whole genome shotgun (WGS) entry which is preliminary data.</text>
</comment>
<sequence length="509" mass="57648">MWRSSRHGGWLLKGDGLVISDRLLRSWLRCPRKAWQDLHGSPSQRAWHPQRAIQLGQEQRCLSRYGARHGLAMARDAAEALRGAAAIQGLRLLARAGRFQLRGRVPLLLRRDDAKSRFGPWSYVPLLVRTGRFINREQRLCLVFLGRLLQGFQGQCPPYGLVLSTDEACQQVSLNPLQPQLDELLEEMAIGLSQPRAPELIAERKRCAICSWRRPCNAHAATTGHLGDVSGVGAGRRRQLIQLQIHTVAELARSDPSWLGQALAQQGHPSQTGHHNALATALVLQARSQQSQQVRRRDGAAPSVQSSLTTRLHQAPGVLFYDIEADPDARENYLHGFLVWTRPDPVAPLNLTLDPTGPSPRHHPVLCLPQHGDGCCWRRIHGLLSRFPGWPLLHYGETEQVELLRLAHRVGASTALREELKQRLVDVHQLVRQQWVLPLSSYGLKSVATWLGFRWRQPNAEGARAVLWWRHWRRHGHRQDLRRILDYNHDDCQATRVVAAWLLAQEQSL</sequence>
<evidence type="ECO:0000313" key="3">
    <source>
        <dbReference type="EMBL" id="MYG38305.1"/>
    </source>
</evidence>